<dbReference type="EMBL" id="OMOF01000591">
    <property type="protein sequence ID" value="SPF53105.1"/>
    <property type="molecule type" value="Genomic_DNA"/>
</dbReference>
<proteinExistence type="predicted"/>
<dbReference type="AlphaFoldDB" id="A0A2U3LME7"/>
<name>A0A2U3LME7_9FIRM</name>
<gene>
    <name evidence="1" type="ORF">SBF1_6300003</name>
</gene>
<evidence type="ECO:0000313" key="2">
    <source>
        <dbReference type="Proteomes" id="UP000238916"/>
    </source>
</evidence>
<dbReference type="Proteomes" id="UP000238916">
    <property type="component" value="Unassembled WGS sequence"/>
</dbReference>
<evidence type="ECO:0000313" key="1">
    <source>
        <dbReference type="EMBL" id="SPF53105.1"/>
    </source>
</evidence>
<accession>A0A2U3LME7</accession>
<organism evidence="1 2">
    <name type="scientific">Candidatus Desulfosporosinus infrequens</name>
    <dbReference type="NCBI Taxonomy" id="2043169"/>
    <lineage>
        <taxon>Bacteria</taxon>
        <taxon>Bacillati</taxon>
        <taxon>Bacillota</taxon>
        <taxon>Clostridia</taxon>
        <taxon>Eubacteriales</taxon>
        <taxon>Desulfitobacteriaceae</taxon>
        <taxon>Desulfosporosinus</taxon>
    </lineage>
</organism>
<protein>
    <submittedName>
        <fullName evidence="1">Uncharacterized protein</fullName>
    </submittedName>
</protein>
<sequence>MVLNELKCKGKQACKCKTCFNNAHSGCTHCVQNCDGYSDEDIVKKCKAYIKKGNLYSSM</sequence>
<reference evidence="2" key="1">
    <citation type="submission" date="2018-02" db="EMBL/GenBank/DDBJ databases">
        <authorList>
            <person name="Hausmann B."/>
        </authorList>
    </citation>
    <scope>NUCLEOTIDE SEQUENCE [LARGE SCALE GENOMIC DNA]</scope>
    <source>
        <strain evidence="2">Peat soil MAG SbF1</strain>
    </source>
</reference>